<gene>
    <name evidence="2" type="ORF">MEUPH1_LOCUS28763</name>
</gene>
<dbReference type="EMBL" id="CARXXK010001290">
    <property type="protein sequence ID" value="CAI6375238.1"/>
    <property type="molecule type" value="Genomic_DNA"/>
</dbReference>
<dbReference type="InterPro" id="IPR051703">
    <property type="entry name" value="NF-kappa-B_Signaling_Reg"/>
</dbReference>
<evidence type="ECO:0000313" key="3">
    <source>
        <dbReference type="Proteomes" id="UP001160148"/>
    </source>
</evidence>
<dbReference type="InterPro" id="IPR019080">
    <property type="entry name" value="YqaJ_viral_recombinase"/>
</dbReference>
<dbReference type="PANTHER" id="PTHR46609">
    <property type="entry name" value="EXONUCLEASE, PHAGE-TYPE/RECB, C-TERMINAL DOMAIN-CONTAINING PROTEIN"/>
    <property type="match status" value="1"/>
</dbReference>
<protein>
    <recommendedName>
        <fullName evidence="1">YqaJ viral recombinase domain-containing protein</fullName>
    </recommendedName>
</protein>
<proteinExistence type="predicted"/>
<dbReference type="InterPro" id="IPR011335">
    <property type="entry name" value="Restrct_endonuc-II-like"/>
</dbReference>
<dbReference type="InterPro" id="IPR011604">
    <property type="entry name" value="PDDEXK-like_dom_sf"/>
</dbReference>
<name>A0AAV0Y479_9HEMI</name>
<organism evidence="2 3">
    <name type="scientific">Macrosiphum euphorbiae</name>
    <name type="common">potato aphid</name>
    <dbReference type="NCBI Taxonomy" id="13131"/>
    <lineage>
        <taxon>Eukaryota</taxon>
        <taxon>Metazoa</taxon>
        <taxon>Ecdysozoa</taxon>
        <taxon>Arthropoda</taxon>
        <taxon>Hexapoda</taxon>
        <taxon>Insecta</taxon>
        <taxon>Pterygota</taxon>
        <taxon>Neoptera</taxon>
        <taxon>Paraneoptera</taxon>
        <taxon>Hemiptera</taxon>
        <taxon>Sternorrhyncha</taxon>
        <taxon>Aphidomorpha</taxon>
        <taxon>Aphidoidea</taxon>
        <taxon>Aphididae</taxon>
        <taxon>Macrosiphini</taxon>
        <taxon>Macrosiphum</taxon>
    </lineage>
</organism>
<dbReference type="Gene3D" id="3.90.320.10">
    <property type="match status" value="1"/>
</dbReference>
<dbReference type="Pfam" id="PF09588">
    <property type="entry name" value="YqaJ"/>
    <property type="match status" value="1"/>
</dbReference>
<reference evidence="2 3" key="1">
    <citation type="submission" date="2023-01" db="EMBL/GenBank/DDBJ databases">
        <authorList>
            <person name="Whitehead M."/>
        </authorList>
    </citation>
    <scope>NUCLEOTIDE SEQUENCE [LARGE SCALE GENOMIC DNA]</scope>
</reference>
<accession>A0AAV0Y479</accession>
<dbReference type="GO" id="GO:0006281">
    <property type="term" value="P:DNA repair"/>
    <property type="evidence" value="ECO:0007669"/>
    <property type="project" value="UniProtKB-ARBA"/>
</dbReference>
<dbReference type="AlphaFoldDB" id="A0AAV0Y479"/>
<evidence type="ECO:0000259" key="1">
    <source>
        <dbReference type="Pfam" id="PF09588"/>
    </source>
</evidence>
<dbReference type="CDD" id="cd22343">
    <property type="entry name" value="PDDEXK_lambda_exonuclease-like"/>
    <property type="match status" value="1"/>
</dbReference>
<evidence type="ECO:0000313" key="2">
    <source>
        <dbReference type="EMBL" id="CAI6375238.1"/>
    </source>
</evidence>
<dbReference type="Proteomes" id="UP001160148">
    <property type="component" value="Unassembled WGS sequence"/>
</dbReference>
<keyword evidence="3" id="KW-1185">Reference proteome</keyword>
<comment type="caution">
    <text evidence="2">The sequence shown here is derived from an EMBL/GenBank/DDBJ whole genome shotgun (WGS) entry which is preliminary data.</text>
</comment>
<dbReference type="SUPFAM" id="SSF52980">
    <property type="entry name" value="Restriction endonuclease-like"/>
    <property type="match status" value="1"/>
</dbReference>
<sequence>MWRLERLSRLTAINFGKNTIYPILYNSFNSKSVQYGWDMENIAKKHFEQLYGIHVNACGLCIDKDYPYLAASPDAMTDNNKVVEIKAPFAAKDTLNIHEAVESCKIKYCTIDNGKLKLKRTHDYFYQIQGQLLGANTHLPLK</sequence>
<feature type="domain" description="YqaJ viral recombinase" evidence="1">
    <location>
        <begin position="26"/>
        <end position="133"/>
    </location>
</feature>
<dbReference type="PANTHER" id="PTHR46609:SF8">
    <property type="entry name" value="YQAJ VIRAL RECOMBINASE DOMAIN-CONTAINING PROTEIN"/>
    <property type="match status" value="1"/>
</dbReference>